<keyword evidence="2" id="KW-0067">ATP-binding</keyword>
<reference evidence="2 3" key="1">
    <citation type="submission" date="2023-08" db="EMBL/GenBank/DDBJ databases">
        <authorList>
            <person name="Maltman C."/>
        </authorList>
    </citation>
    <scope>NUCLEOTIDE SEQUENCE [LARGE SCALE GENOMIC DNA]</scope>
    <source>
        <strain evidence="2 3">ES2</strain>
    </source>
</reference>
<protein>
    <submittedName>
        <fullName evidence="2">DEAD/DEAH box helicase family protein</fullName>
    </submittedName>
</protein>
<keyword evidence="2" id="KW-0378">Hydrolase</keyword>
<sequence length="856" mass="99749">MAGKKIFNTQDLVLKVNDKNFDPIKFPLDDWERFLNILCGNRHYQKEAIKTAIHYLISTKYQTIDDLVKENYKLNDQLKLRYKTEQEYLNKIQIPHKLSACLDLATGTGKSFVMYGIAQIALGLGIIDKVLVLGPPSLTIEKELTKKFEELSANINLINSIPDSSVKRNPSIINANQTITDGVICIENINAVYSRTGSSIFDSLAFGMGQRCLVLNDEVHHAYNKSEGRTTENISIKKWKEFLLDNSCQFRYILGFTGTSYIDNEYFNDVIYRYSLRSAIEHRFVKSVNYIIENEDSNENEKFQKILHNHKYNKALYSNIKPLTILITKDIKIAKQLKTRLVEFLAEKGEGSEEYLSNEKVLLVTSDREHRHNVLKLPYVDNRDEPVEWIISVAMLTEGWDVKNVFQIVPMEEKAFNSKLLIAQVLGRGLRIPNNYPNAEVTIFNHYKWSERIKDLVEEILEMETKIKNSSITQGDRSSFNFTIYNLDYTKEKKEVQIEKNTEIFNYRDHINFVSETFEHITETKYVKFGDKEYKISYPIEKERFSINDIANKIHDEFQIRKLEGIILKMDESEYSNDNLPNKDIIEKLIRNSMQKVGMTGDYLGKKNRQAIFSSFNTLLRKKPKSIILSKVPNSIIEIRTESKEHENISVLGLKNDSTIFYSDDYQNEIVIPDSLIAFEEIKEDLSLPRSAFSDSLNKFLFKTPIDLVFTSREPERKFINELVKKDNASQICAWIKSNNHSFYSLEYSYTLGSHTSTHFFNPDFFILLRKDDFDYVSVIEVKADNDNSDENKAKNKYAIEHFNELNKQLEEKKVRQKYFFNFLSPSNYSDYFTYLKDGRLLDGNYTSNLDTELLK</sequence>
<organism evidence="2 3">
    <name type="scientific">Chryseobacterium metallicongregator</name>
    <dbReference type="NCBI Taxonomy" id="3073042"/>
    <lineage>
        <taxon>Bacteria</taxon>
        <taxon>Pseudomonadati</taxon>
        <taxon>Bacteroidota</taxon>
        <taxon>Flavobacteriia</taxon>
        <taxon>Flavobacteriales</taxon>
        <taxon>Weeksellaceae</taxon>
        <taxon>Chryseobacterium group</taxon>
        <taxon>Chryseobacterium</taxon>
    </lineage>
</organism>
<dbReference type="PANTHER" id="PTHR47396:SF1">
    <property type="entry name" value="ATP-DEPENDENT HELICASE IRC3-RELATED"/>
    <property type="match status" value="1"/>
</dbReference>
<dbReference type="InterPro" id="IPR006935">
    <property type="entry name" value="Helicase/UvrB_N"/>
</dbReference>
<gene>
    <name evidence="2" type="ORF">REB14_10540</name>
</gene>
<dbReference type="Pfam" id="PF04851">
    <property type="entry name" value="ResIII"/>
    <property type="match status" value="1"/>
</dbReference>
<dbReference type="Gene3D" id="3.40.50.300">
    <property type="entry name" value="P-loop containing nucleotide triphosphate hydrolases"/>
    <property type="match status" value="2"/>
</dbReference>
<name>A0ABU1E480_9FLAO</name>
<feature type="domain" description="Helicase/UvrB N-terminal" evidence="1">
    <location>
        <begin position="42"/>
        <end position="259"/>
    </location>
</feature>
<dbReference type="GO" id="GO:0004386">
    <property type="term" value="F:helicase activity"/>
    <property type="evidence" value="ECO:0007669"/>
    <property type="project" value="UniProtKB-KW"/>
</dbReference>
<dbReference type="PANTHER" id="PTHR47396">
    <property type="entry name" value="TYPE I RESTRICTION ENZYME ECOKI R PROTEIN"/>
    <property type="match status" value="1"/>
</dbReference>
<evidence type="ECO:0000313" key="3">
    <source>
        <dbReference type="Proteomes" id="UP001260959"/>
    </source>
</evidence>
<dbReference type="SUPFAM" id="SSF52540">
    <property type="entry name" value="P-loop containing nucleoside triphosphate hydrolases"/>
    <property type="match status" value="2"/>
</dbReference>
<keyword evidence="2" id="KW-0547">Nucleotide-binding</keyword>
<comment type="caution">
    <text evidence="2">The sequence shown here is derived from an EMBL/GenBank/DDBJ whole genome shotgun (WGS) entry which is preliminary data.</text>
</comment>
<accession>A0ABU1E480</accession>
<proteinExistence type="predicted"/>
<keyword evidence="3" id="KW-1185">Reference proteome</keyword>
<dbReference type="InterPro" id="IPR027417">
    <property type="entry name" value="P-loop_NTPase"/>
</dbReference>
<dbReference type="Proteomes" id="UP001260959">
    <property type="component" value="Unassembled WGS sequence"/>
</dbReference>
<dbReference type="RefSeq" id="WP_309522144.1">
    <property type="nucleotide sequence ID" value="NZ_JAVIXS010000006.1"/>
</dbReference>
<keyword evidence="2" id="KW-0347">Helicase</keyword>
<dbReference type="InterPro" id="IPR050742">
    <property type="entry name" value="Helicase_Restrict-Modif_Enz"/>
</dbReference>
<dbReference type="EMBL" id="JAVIXS010000006">
    <property type="protein sequence ID" value="MDR4952613.1"/>
    <property type="molecule type" value="Genomic_DNA"/>
</dbReference>
<evidence type="ECO:0000259" key="1">
    <source>
        <dbReference type="Pfam" id="PF04851"/>
    </source>
</evidence>
<evidence type="ECO:0000313" key="2">
    <source>
        <dbReference type="EMBL" id="MDR4952613.1"/>
    </source>
</evidence>